<dbReference type="GO" id="GO:0006355">
    <property type="term" value="P:regulation of DNA-templated transcription"/>
    <property type="evidence" value="ECO:0007669"/>
    <property type="project" value="InterPro"/>
</dbReference>
<sequence length="376" mass="44355">MRVILIDDEPLALEHMKKILLDIDGLKVVGKYLNPTEGLKAIIKEQPDAVFLDIEMPTITGIKLAEEIQNHCPNIHIVFVTAYDEYAVKAFELNAVDYVMKPVHKKRLTETINRLKPLKNIHMKKRISNRSGMICCFQTLQFTLRGDEPENIKVHWRTSKAKEVFAFLIHNRRKPVRKEVLIELFWPESELEKGFAQLYAAIYQIRKTLASIGFNIKIISRDHSYILDMQQIKIDVDEFEKLEVMINDGNPDLTIVQQLLDLYGGDYLEKESYLWAESERERLRVLWLYYTQQTIEMLIQKKEYTKALLICQRMQALNPYSEESYFMLMQLYDLLGERHFVEQQYSRLTDMLLEEYGTEPGSEISEWYLSWRGNKV</sequence>
<dbReference type="InterPro" id="IPR051677">
    <property type="entry name" value="AfsR-DnrI-RedD_regulator"/>
</dbReference>
<dbReference type="Gene3D" id="3.40.50.2300">
    <property type="match status" value="1"/>
</dbReference>
<keyword evidence="4" id="KW-0238">DNA-binding</keyword>
<dbReference type="PANTHER" id="PTHR35807">
    <property type="entry name" value="TRANSCRIPTIONAL REGULATOR REDD-RELATED"/>
    <property type="match status" value="1"/>
</dbReference>
<evidence type="ECO:0000256" key="6">
    <source>
        <dbReference type="PROSITE-ProRule" id="PRU00169"/>
    </source>
</evidence>
<protein>
    <submittedName>
        <fullName evidence="8">Response regulator</fullName>
    </submittedName>
</protein>
<evidence type="ECO:0000256" key="5">
    <source>
        <dbReference type="ARBA" id="ARBA00023163"/>
    </source>
</evidence>
<comment type="subcellular location">
    <subcellularLocation>
        <location evidence="1">Cytoplasm</location>
    </subcellularLocation>
</comment>
<dbReference type="Pfam" id="PF03704">
    <property type="entry name" value="BTAD"/>
    <property type="match status" value="1"/>
</dbReference>
<accession>A0A429X3D5</accession>
<evidence type="ECO:0000313" key="9">
    <source>
        <dbReference type="Proteomes" id="UP000287296"/>
    </source>
</evidence>
<dbReference type="PANTHER" id="PTHR35807:SF2">
    <property type="entry name" value="TRANSCRIPTIONAL ACTIVATOR DOMAIN"/>
    <property type="match status" value="1"/>
</dbReference>
<dbReference type="SUPFAM" id="SSF52172">
    <property type="entry name" value="CheY-like"/>
    <property type="match status" value="1"/>
</dbReference>
<keyword evidence="5" id="KW-0804">Transcription</keyword>
<dbReference type="EMBL" id="QYTW02000027">
    <property type="protein sequence ID" value="RST57882.1"/>
    <property type="molecule type" value="Genomic_DNA"/>
</dbReference>
<dbReference type="Pfam" id="PF00072">
    <property type="entry name" value="Response_reg"/>
    <property type="match status" value="1"/>
</dbReference>
<comment type="caution">
    <text evidence="8">The sequence shown here is derived from an EMBL/GenBank/DDBJ whole genome shotgun (WGS) entry which is preliminary data.</text>
</comment>
<name>A0A429X3D5_SIMTE</name>
<dbReference type="InterPro" id="IPR011990">
    <property type="entry name" value="TPR-like_helical_dom_sf"/>
</dbReference>
<dbReference type="RefSeq" id="WP_120117984.1">
    <property type="nucleotide sequence ID" value="NZ_DAMDJW010000141.1"/>
</dbReference>
<dbReference type="GO" id="GO:0005737">
    <property type="term" value="C:cytoplasm"/>
    <property type="evidence" value="ECO:0007669"/>
    <property type="project" value="UniProtKB-SubCell"/>
</dbReference>
<dbReference type="InterPro" id="IPR001789">
    <property type="entry name" value="Sig_transdc_resp-reg_receiver"/>
</dbReference>
<keyword evidence="2" id="KW-0902">Two-component regulatory system</keyword>
<dbReference type="InterPro" id="IPR011006">
    <property type="entry name" value="CheY-like_superfamily"/>
</dbReference>
<dbReference type="OrthoDB" id="3190595at2"/>
<proteinExistence type="predicted"/>
<evidence type="ECO:0000259" key="7">
    <source>
        <dbReference type="PROSITE" id="PS50110"/>
    </source>
</evidence>
<keyword evidence="6" id="KW-0597">Phosphoprotein</keyword>
<organism evidence="8 9">
    <name type="scientific">Siminovitchia terrae</name>
    <name type="common">Bacillus terrae</name>
    <dbReference type="NCBI Taxonomy" id="1914933"/>
    <lineage>
        <taxon>Bacteria</taxon>
        <taxon>Bacillati</taxon>
        <taxon>Bacillota</taxon>
        <taxon>Bacilli</taxon>
        <taxon>Bacillales</taxon>
        <taxon>Bacillaceae</taxon>
        <taxon>Siminovitchia</taxon>
    </lineage>
</organism>
<dbReference type="AlphaFoldDB" id="A0A429X3D5"/>
<evidence type="ECO:0000256" key="3">
    <source>
        <dbReference type="ARBA" id="ARBA00023015"/>
    </source>
</evidence>
<dbReference type="SMART" id="SM00448">
    <property type="entry name" value="REC"/>
    <property type="match status" value="1"/>
</dbReference>
<dbReference type="Gene3D" id="1.10.10.10">
    <property type="entry name" value="Winged helix-like DNA-binding domain superfamily/Winged helix DNA-binding domain"/>
    <property type="match status" value="1"/>
</dbReference>
<dbReference type="Gene3D" id="1.25.40.10">
    <property type="entry name" value="Tetratricopeptide repeat domain"/>
    <property type="match status" value="1"/>
</dbReference>
<dbReference type="Proteomes" id="UP000287296">
    <property type="component" value="Unassembled WGS sequence"/>
</dbReference>
<gene>
    <name evidence="8" type="ORF">D5F11_020495</name>
</gene>
<feature type="modified residue" description="4-aspartylphosphate" evidence="6">
    <location>
        <position position="53"/>
    </location>
</feature>
<dbReference type="PROSITE" id="PS50110">
    <property type="entry name" value="RESPONSE_REGULATORY"/>
    <property type="match status" value="1"/>
</dbReference>
<reference evidence="8 9" key="1">
    <citation type="submission" date="2018-12" db="EMBL/GenBank/DDBJ databases">
        <authorList>
            <person name="Sun L."/>
            <person name="Chen Z."/>
        </authorList>
    </citation>
    <scope>NUCLEOTIDE SEQUENCE [LARGE SCALE GENOMIC DNA]</scope>
    <source>
        <strain evidence="8 9">LMG 29736</strain>
    </source>
</reference>
<dbReference type="InterPro" id="IPR016032">
    <property type="entry name" value="Sig_transdc_resp-reg_C-effctor"/>
</dbReference>
<feature type="domain" description="Response regulatory" evidence="7">
    <location>
        <begin position="2"/>
        <end position="116"/>
    </location>
</feature>
<dbReference type="SUPFAM" id="SSF48452">
    <property type="entry name" value="TPR-like"/>
    <property type="match status" value="1"/>
</dbReference>
<evidence type="ECO:0000256" key="1">
    <source>
        <dbReference type="ARBA" id="ARBA00004496"/>
    </source>
</evidence>
<dbReference type="GO" id="GO:0000160">
    <property type="term" value="P:phosphorelay signal transduction system"/>
    <property type="evidence" value="ECO:0007669"/>
    <property type="project" value="UniProtKB-KW"/>
</dbReference>
<dbReference type="InterPro" id="IPR036388">
    <property type="entry name" value="WH-like_DNA-bd_sf"/>
</dbReference>
<dbReference type="InterPro" id="IPR005158">
    <property type="entry name" value="BTAD"/>
</dbReference>
<dbReference type="SUPFAM" id="SSF46894">
    <property type="entry name" value="C-terminal effector domain of the bipartite response regulators"/>
    <property type="match status" value="1"/>
</dbReference>
<dbReference type="GO" id="GO:0003677">
    <property type="term" value="F:DNA binding"/>
    <property type="evidence" value="ECO:0007669"/>
    <property type="project" value="UniProtKB-KW"/>
</dbReference>
<evidence type="ECO:0000256" key="4">
    <source>
        <dbReference type="ARBA" id="ARBA00023125"/>
    </source>
</evidence>
<dbReference type="SMART" id="SM01043">
    <property type="entry name" value="BTAD"/>
    <property type="match status" value="1"/>
</dbReference>
<evidence type="ECO:0000313" key="8">
    <source>
        <dbReference type="EMBL" id="RST57882.1"/>
    </source>
</evidence>
<keyword evidence="3" id="KW-0805">Transcription regulation</keyword>
<evidence type="ECO:0000256" key="2">
    <source>
        <dbReference type="ARBA" id="ARBA00023012"/>
    </source>
</evidence>